<reference evidence="4 5" key="1">
    <citation type="journal article" date="2019" name="Int. J. Syst. Evol. Microbiol.">
        <title>The Global Catalogue of Microorganisms (GCM) 10K type strain sequencing project: providing services to taxonomists for standard genome sequencing and annotation.</title>
        <authorList>
            <consortium name="The Broad Institute Genomics Platform"/>
            <consortium name="The Broad Institute Genome Sequencing Center for Infectious Disease"/>
            <person name="Wu L."/>
            <person name="Ma J."/>
        </authorList>
    </citation>
    <scope>NUCLEOTIDE SEQUENCE [LARGE SCALE GENOMIC DNA]</scope>
    <source>
        <strain evidence="4 5">JCM 17504</strain>
    </source>
</reference>
<dbReference type="InterPro" id="IPR001608">
    <property type="entry name" value="Ala_racemase_N"/>
</dbReference>
<evidence type="ECO:0000259" key="3">
    <source>
        <dbReference type="SMART" id="SM01119"/>
    </source>
</evidence>
<dbReference type="Gene3D" id="3.20.20.10">
    <property type="entry name" value="Alanine racemase"/>
    <property type="match status" value="1"/>
</dbReference>
<dbReference type="Pfam" id="PF14031">
    <property type="entry name" value="D-ser_dehydrat"/>
    <property type="match status" value="1"/>
</dbReference>
<dbReference type="EMBL" id="BAABKX010000030">
    <property type="protein sequence ID" value="GAA5065401.1"/>
    <property type="molecule type" value="Genomic_DNA"/>
</dbReference>
<organism evidence="4 5">
    <name type="scientific">Haladaptatus pallidirubidus</name>
    <dbReference type="NCBI Taxonomy" id="1008152"/>
    <lineage>
        <taxon>Archaea</taxon>
        <taxon>Methanobacteriati</taxon>
        <taxon>Methanobacteriota</taxon>
        <taxon>Stenosarchaea group</taxon>
        <taxon>Halobacteria</taxon>
        <taxon>Halobacteriales</taxon>
        <taxon>Haladaptataceae</taxon>
        <taxon>Haladaptatus</taxon>
    </lineage>
</organism>
<dbReference type="PANTHER" id="PTHR28004">
    <property type="entry name" value="ZGC:162816-RELATED"/>
    <property type="match status" value="1"/>
</dbReference>
<dbReference type="SUPFAM" id="SSF51419">
    <property type="entry name" value="PLP-binding barrel"/>
    <property type="match status" value="1"/>
</dbReference>
<dbReference type="GeneID" id="68617236"/>
<dbReference type="InterPro" id="IPR042208">
    <property type="entry name" value="D-ser_dehydrat-like_sf"/>
</dbReference>
<dbReference type="InterPro" id="IPR029066">
    <property type="entry name" value="PLP-binding_barrel"/>
</dbReference>
<evidence type="ECO:0000256" key="1">
    <source>
        <dbReference type="ARBA" id="ARBA00005323"/>
    </source>
</evidence>
<evidence type="ECO:0000256" key="2">
    <source>
        <dbReference type="ARBA" id="ARBA00023239"/>
    </source>
</evidence>
<dbReference type="GO" id="GO:0008721">
    <property type="term" value="F:D-serine ammonia-lyase activity"/>
    <property type="evidence" value="ECO:0007669"/>
    <property type="project" value="TreeGrafter"/>
</dbReference>
<dbReference type="GO" id="GO:0036088">
    <property type="term" value="P:D-serine catabolic process"/>
    <property type="evidence" value="ECO:0007669"/>
    <property type="project" value="TreeGrafter"/>
</dbReference>
<keyword evidence="2" id="KW-0456">Lyase</keyword>
<dbReference type="AlphaFoldDB" id="A0AAV3URY7"/>
<evidence type="ECO:0000313" key="4">
    <source>
        <dbReference type="EMBL" id="GAA5065401.1"/>
    </source>
</evidence>
<sequence>MPTPTTDWITPTLYSSKNELETPVLTVDLDTMEDNLREYANFAETHDVRLRSHIKTHKNAEIARLQNQISNGGGIVCQTLSEVEVMAKNGLEDIYLSYTVVSERKLHRLVWLAQKMERFATTVDSIDNIEPLQTVASEHDVPIDVILEIDVGLNRTGVSPGEQALKVARFIQDQSHVELRGLLAYEAHVKADASTRDEYEHECMAAMDIAEGTVDLLEAEGIPVEEVKVGGTATSKYSGRHPVVTEINPGMYPFMDVGELEHRPFDIGKDDCAATVVSTVISKPTEDRAVVDAGSKTLSLDKPQMPVPKHRDDINYANASEEHGWIDTSDCEEPIEVGDRLEFIVPHVCTTINLHDTIVGVRDGTVEEVWSVQARGKLR</sequence>
<comment type="caution">
    <text evidence="4">The sequence shown here is derived from an EMBL/GenBank/DDBJ whole genome shotgun (WGS) entry which is preliminary data.</text>
</comment>
<evidence type="ECO:0000313" key="5">
    <source>
        <dbReference type="Proteomes" id="UP001501729"/>
    </source>
</evidence>
<dbReference type="Gene3D" id="2.40.37.20">
    <property type="entry name" value="D-serine dehydratase-like domain"/>
    <property type="match status" value="1"/>
</dbReference>
<protein>
    <submittedName>
        <fullName evidence="4">Alanine racemase</fullName>
    </submittedName>
</protein>
<accession>A0AAV3URY7</accession>
<dbReference type="Pfam" id="PF01168">
    <property type="entry name" value="Ala_racemase_N"/>
    <property type="match status" value="1"/>
</dbReference>
<gene>
    <name evidence="4" type="ORF">GCM10025751_56280</name>
</gene>
<dbReference type="PANTHER" id="PTHR28004:SF2">
    <property type="entry name" value="D-SERINE DEHYDRATASE"/>
    <property type="match status" value="1"/>
</dbReference>
<comment type="similarity">
    <text evidence="1">Belongs to the DSD1 family.</text>
</comment>
<feature type="domain" description="D-serine dehydratase-like" evidence="3">
    <location>
        <begin position="273"/>
        <end position="362"/>
    </location>
</feature>
<dbReference type="SMART" id="SM01119">
    <property type="entry name" value="D-ser_dehydrat"/>
    <property type="match status" value="1"/>
</dbReference>
<dbReference type="InterPro" id="IPR051466">
    <property type="entry name" value="D-amino_acid_metab_enzyme"/>
</dbReference>
<keyword evidence="5" id="KW-1185">Reference proteome</keyword>
<name>A0AAV3URY7_9EURY</name>
<dbReference type="Proteomes" id="UP001501729">
    <property type="component" value="Unassembled WGS sequence"/>
</dbReference>
<dbReference type="InterPro" id="IPR026956">
    <property type="entry name" value="D-ser_dehydrat-like_dom"/>
</dbReference>
<proteinExistence type="inferred from homology"/>
<dbReference type="RefSeq" id="WP_227779089.1">
    <property type="nucleotide sequence ID" value="NZ_BAABKX010000030.1"/>
</dbReference>